<dbReference type="EMBL" id="LHXP01000025">
    <property type="protein sequence ID" value="KXA93217.1"/>
    <property type="molecule type" value="Genomic_DNA"/>
</dbReference>
<dbReference type="NCBIfam" id="NF033496">
    <property type="entry name" value="DUF2080_fam_acc"/>
    <property type="match status" value="1"/>
</dbReference>
<dbReference type="InterPro" id="IPR019205">
    <property type="entry name" value="DUF2080_transposon-encoded"/>
</dbReference>
<dbReference type="Proteomes" id="UP000070657">
    <property type="component" value="Unassembled WGS sequence"/>
</dbReference>
<dbReference type="Pfam" id="PF09853">
    <property type="entry name" value="DUF2080"/>
    <property type="match status" value="1"/>
</dbReference>
<gene>
    <name evidence="1" type="ORF">AKJ66_02500</name>
</gene>
<sequence length="53" mass="6007">MGEIKITEEKVILTEDVETVYEKEVTPFGTSAKIGCYKKYIGRKALVVVLKEE</sequence>
<keyword evidence="2" id="KW-1185">Reference proteome</keyword>
<evidence type="ECO:0000313" key="2">
    <source>
        <dbReference type="Proteomes" id="UP000070657"/>
    </source>
</evidence>
<proteinExistence type="predicted"/>
<protein>
    <submittedName>
        <fullName evidence="1">Transposase</fullName>
    </submittedName>
</protein>
<name>A0A133UGB0_9EURY</name>
<reference evidence="1 2" key="1">
    <citation type="journal article" date="2016" name="Sci. Rep.">
        <title>Metabolic traits of an uncultured archaeal lineage -MSBL1- from brine pools of the Red Sea.</title>
        <authorList>
            <person name="Mwirichia R."/>
            <person name="Alam I."/>
            <person name="Rashid M."/>
            <person name="Vinu M."/>
            <person name="Ba-Alawi W."/>
            <person name="Anthony Kamau A."/>
            <person name="Kamanda Ngugi D."/>
            <person name="Goker M."/>
            <person name="Klenk H.P."/>
            <person name="Bajic V."/>
            <person name="Stingl U."/>
        </authorList>
    </citation>
    <scope>NUCLEOTIDE SEQUENCE [LARGE SCALE GENOMIC DNA]</scope>
    <source>
        <strain evidence="1">SCGC-AAA259E22</strain>
    </source>
</reference>
<dbReference type="AlphaFoldDB" id="A0A133UGB0"/>
<comment type="caution">
    <text evidence="1">The sequence shown here is derived from an EMBL/GenBank/DDBJ whole genome shotgun (WGS) entry which is preliminary data.</text>
</comment>
<organism evidence="1 2">
    <name type="scientific">candidate division MSBL1 archaeon SCGC-AAA259E22</name>
    <dbReference type="NCBI Taxonomy" id="1698265"/>
    <lineage>
        <taxon>Archaea</taxon>
        <taxon>Methanobacteriati</taxon>
        <taxon>Methanobacteriota</taxon>
        <taxon>candidate division MSBL1</taxon>
    </lineage>
</organism>
<evidence type="ECO:0000313" key="1">
    <source>
        <dbReference type="EMBL" id="KXA93217.1"/>
    </source>
</evidence>
<accession>A0A133UGB0</accession>